<evidence type="ECO:0000313" key="3">
    <source>
        <dbReference type="Proteomes" id="UP001208649"/>
    </source>
</evidence>
<feature type="transmembrane region" description="Helical" evidence="1">
    <location>
        <begin position="112"/>
        <end position="133"/>
    </location>
</feature>
<reference evidence="3" key="1">
    <citation type="submission" date="2023-07" db="EMBL/GenBank/DDBJ databases">
        <title>Chryseobacterium sp. strain PBS4-4 Genome sequencing and assembly.</title>
        <authorList>
            <person name="Jung Y."/>
        </authorList>
    </citation>
    <scope>NUCLEOTIDE SEQUENCE [LARGE SCALE GENOMIC DNA]</scope>
    <source>
        <strain evidence="3">PBS4-4</strain>
    </source>
</reference>
<dbReference type="RefSeq" id="WP_263001561.1">
    <property type="nucleotide sequence ID" value="NZ_JAOTEM010000001.1"/>
</dbReference>
<keyword evidence="1" id="KW-0812">Transmembrane</keyword>
<feature type="transmembrane region" description="Helical" evidence="1">
    <location>
        <begin position="169"/>
        <end position="194"/>
    </location>
</feature>
<protein>
    <recommendedName>
        <fullName evidence="4">DUF4271 domain-containing protein</fullName>
    </recommendedName>
</protein>
<feature type="transmembrane region" description="Helical" evidence="1">
    <location>
        <begin position="6"/>
        <end position="26"/>
    </location>
</feature>
<keyword evidence="1" id="KW-1133">Transmembrane helix</keyword>
<proteinExistence type="predicted"/>
<evidence type="ECO:0000256" key="1">
    <source>
        <dbReference type="SAM" id="Phobius"/>
    </source>
</evidence>
<dbReference type="EMBL" id="JAOTEM010000001">
    <property type="protein sequence ID" value="MCU7616100.1"/>
    <property type="molecule type" value="Genomic_DNA"/>
</dbReference>
<keyword evidence="1" id="KW-0472">Membrane</keyword>
<evidence type="ECO:0000313" key="2">
    <source>
        <dbReference type="EMBL" id="MCU7616100.1"/>
    </source>
</evidence>
<comment type="caution">
    <text evidence="2">The sequence shown here is derived from an EMBL/GenBank/DDBJ whole genome shotgun (WGS) entry which is preliminary data.</text>
</comment>
<accession>A0ABT2W5U5</accession>
<name>A0ABT2W5U5_9FLAO</name>
<sequence length="211" mass="25374">MANINYKIDQFAALFFAALISFAFFYPKKQIHFVLQWNFVPTYLFEWKSYLRKNTILAILGYFILVISSYNPASLILCGIFTFDFIGAIFEPNESKDMLEMYFKKYDFIFKLKKNVAFFNLLLLPTYTGFLIFNYTESFYLLYYAIFMNLYFILILTRKYKIYNFKERGNYYGMIVFLEYFFCSILIIPAIFVIKQNIREAKQNIRIYVGN</sequence>
<gene>
    <name evidence="2" type="ORF">NZ698_02720</name>
</gene>
<dbReference type="Proteomes" id="UP001208649">
    <property type="component" value="Unassembled WGS sequence"/>
</dbReference>
<evidence type="ECO:0008006" key="4">
    <source>
        <dbReference type="Google" id="ProtNLM"/>
    </source>
</evidence>
<feature type="transmembrane region" description="Helical" evidence="1">
    <location>
        <begin position="139"/>
        <end position="157"/>
    </location>
</feature>
<organism evidence="2 3">
    <name type="scientific">Chryseobacterium edaphi</name>
    <dbReference type="NCBI Taxonomy" id="2976532"/>
    <lineage>
        <taxon>Bacteria</taxon>
        <taxon>Pseudomonadati</taxon>
        <taxon>Bacteroidota</taxon>
        <taxon>Flavobacteriia</taxon>
        <taxon>Flavobacteriales</taxon>
        <taxon>Weeksellaceae</taxon>
        <taxon>Chryseobacterium group</taxon>
        <taxon>Chryseobacterium</taxon>
    </lineage>
</organism>
<keyword evidence="3" id="KW-1185">Reference proteome</keyword>